<name>A0ABV7AGM7_9RHOB</name>
<keyword evidence="3" id="KW-1185">Reference proteome</keyword>
<feature type="region of interest" description="Disordered" evidence="1">
    <location>
        <begin position="67"/>
        <end position="97"/>
    </location>
</feature>
<dbReference type="InterPro" id="IPR013321">
    <property type="entry name" value="Arc_rbn_hlx_hlx"/>
</dbReference>
<dbReference type="RefSeq" id="WP_377832726.1">
    <property type="nucleotide sequence ID" value="NZ_JBHRSK010000004.1"/>
</dbReference>
<gene>
    <name evidence="2" type="ORF">ACFOES_08175</name>
</gene>
<evidence type="ECO:0000256" key="1">
    <source>
        <dbReference type="SAM" id="MobiDB-lite"/>
    </source>
</evidence>
<sequence>MADIIYRATRRPTRNELQAARSNGSIGAGMMSDGRYHYSGDRIAEMLEISGEDARALGLRQIIPAKPRRERRAEAERKRRAQKGAKPRAEWLAANSASRTRPWEQLGMGRSTYHKHLKSGPCQNCPRAEAGQVRVRDKGNHRDGATALGAIIYPEPIPTKAPPPTHHMSLKPAELTHTGT</sequence>
<proteinExistence type="predicted"/>
<comment type="caution">
    <text evidence="2">The sequence shown here is derived from an EMBL/GenBank/DDBJ whole genome shotgun (WGS) entry which is preliminary data.</text>
</comment>
<accession>A0ABV7AGM7</accession>
<evidence type="ECO:0000313" key="2">
    <source>
        <dbReference type="EMBL" id="MFC2968066.1"/>
    </source>
</evidence>
<evidence type="ECO:0000313" key="3">
    <source>
        <dbReference type="Proteomes" id="UP001595443"/>
    </source>
</evidence>
<dbReference type="Gene3D" id="1.10.1220.10">
    <property type="entry name" value="Met repressor-like"/>
    <property type="match status" value="1"/>
</dbReference>
<organism evidence="2 3">
    <name type="scientific">Acidimangrovimonas pyrenivorans</name>
    <dbReference type="NCBI Taxonomy" id="2030798"/>
    <lineage>
        <taxon>Bacteria</taxon>
        <taxon>Pseudomonadati</taxon>
        <taxon>Pseudomonadota</taxon>
        <taxon>Alphaproteobacteria</taxon>
        <taxon>Rhodobacterales</taxon>
        <taxon>Paracoccaceae</taxon>
        <taxon>Acidimangrovimonas</taxon>
    </lineage>
</organism>
<reference evidence="3" key="1">
    <citation type="journal article" date="2019" name="Int. J. Syst. Evol. Microbiol.">
        <title>The Global Catalogue of Microorganisms (GCM) 10K type strain sequencing project: providing services to taxonomists for standard genome sequencing and annotation.</title>
        <authorList>
            <consortium name="The Broad Institute Genomics Platform"/>
            <consortium name="The Broad Institute Genome Sequencing Center for Infectious Disease"/>
            <person name="Wu L."/>
            <person name="Ma J."/>
        </authorList>
    </citation>
    <scope>NUCLEOTIDE SEQUENCE [LARGE SCALE GENOMIC DNA]</scope>
    <source>
        <strain evidence="3">KCTC 62192</strain>
    </source>
</reference>
<feature type="region of interest" description="Disordered" evidence="1">
    <location>
        <begin position="154"/>
        <end position="180"/>
    </location>
</feature>
<protein>
    <submittedName>
        <fullName evidence="2">Uncharacterized protein</fullName>
    </submittedName>
</protein>
<dbReference type="Proteomes" id="UP001595443">
    <property type="component" value="Unassembled WGS sequence"/>
</dbReference>
<feature type="compositionally biased region" description="Pro residues" evidence="1">
    <location>
        <begin position="155"/>
        <end position="165"/>
    </location>
</feature>
<dbReference type="EMBL" id="JBHRSK010000004">
    <property type="protein sequence ID" value="MFC2968066.1"/>
    <property type="molecule type" value="Genomic_DNA"/>
</dbReference>